<dbReference type="EMBL" id="JAERWL010000006">
    <property type="protein sequence ID" value="MBM9476176.1"/>
    <property type="molecule type" value="Genomic_DNA"/>
</dbReference>
<name>A0A939C2M8_9ACTN</name>
<evidence type="ECO:0000256" key="1">
    <source>
        <dbReference type="SAM" id="MobiDB-lite"/>
    </source>
</evidence>
<sequence length="429" mass="42418">MRSGVRASSRRLGALTAPGGRAVSGRTARGRLRPGIRLLVGVLSVGVALSGCAAGPAPVAAERIDPVTVTDVPFLRVDGSGTSAPSPADRSVDETTALAVLADLDDFATGLPDGPGDDVLSGGYAAVDPAPTDGSVLCVGRAADLVGTAFFCPEQDAIVADSAGLIPVLRGHYGDAALAVALAHEYGHAVQARGGWTGPDDPALLVELQADCFAGAFLGRATAGATERVHIPAGSDLRAIAPLLDFRDAPGSDPRAGAAHGSAVDRFRALDTGVRAGVPACRAMTGEQVLASTTLGMPDGGATASDPVEGDPSDSSAPGGGDGPDMATVLAAAGLIPPVTDPTTAADLDGVDALGPVARQAATALAQADAATGDDASRATCLLGAWAGEPSRRHAADQAIDYLRGRPDATYAQLQAFSSGLDGGAAGCG</sequence>
<keyword evidence="3" id="KW-1185">Reference proteome</keyword>
<protein>
    <recommendedName>
        <fullName evidence="4">Peptidase</fullName>
    </recommendedName>
</protein>
<dbReference type="AlphaFoldDB" id="A0A939C2M8"/>
<organism evidence="2 3">
    <name type="scientific">Nakamurella flavida</name>
    <dbReference type="NCBI Taxonomy" id="363630"/>
    <lineage>
        <taxon>Bacteria</taxon>
        <taxon>Bacillati</taxon>
        <taxon>Actinomycetota</taxon>
        <taxon>Actinomycetes</taxon>
        <taxon>Nakamurellales</taxon>
        <taxon>Nakamurellaceae</taxon>
        <taxon>Nakamurella</taxon>
    </lineage>
</organism>
<reference evidence="2" key="1">
    <citation type="submission" date="2021-01" db="EMBL/GenBank/DDBJ databases">
        <title>KCTC 19127 draft genome.</title>
        <authorList>
            <person name="An D."/>
        </authorList>
    </citation>
    <scope>NUCLEOTIDE SEQUENCE</scope>
    <source>
        <strain evidence="2">KCTC 19127</strain>
    </source>
</reference>
<accession>A0A939C2M8</accession>
<evidence type="ECO:0000313" key="3">
    <source>
        <dbReference type="Proteomes" id="UP000663801"/>
    </source>
</evidence>
<dbReference type="Proteomes" id="UP000663801">
    <property type="component" value="Unassembled WGS sequence"/>
</dbReference>
<evidence type="ECO:0000313" key="2">
    <source>
        <dbReference type="EMBL" id="MBM9476176.1"/>
    </source>
</evidence>
<gene>
    <name evidence="2" type="ORF">JL107_06940</name>
</gene>
<dbReference type="RefSeq" id="WP_205256263.1">
    <property type="nucleotide sequence ID" value="NZ_BAAAPV010000003.1"/>
</dbReference>
<evidence type="ECO:0008006" key="4">
    <source>
        <dbReference type="Google" id="ProtNLM"/>
    </source>
</evidence>
<comment type="caution">
    <text evidence="2">The sequence shown here is derived from an EMBL/GenBank/DDBJ whole genome shotgun (WGS) entry which is preliminary data.</text>
</comment>
<proteinExistence type="predicted"/>
<feature type="region of interest" description="Disordered" evidence="1">
    <location>
        <begin position="293"/>
        <end position="326"/>
    </location>
</feature>